<dbReference type="AlphaFoldDB" id="X6P606"/>
<dbReference type="Pfam" id="PF16870">
    <property type="entry name" value="OxoGdeHyase_C"/>
    <property type="match status" value="1"/>
</dbReference>
<dbReference type="GO" id="GO:0045252">
    <property type="term" value="C:oxoglutarate dehydrogenase complex"/>
    <property type="evidence" value="ECO:0007669"/>
    <property type="project" value="TreeGrafter"/>
</dbReference>
<dbReference type="GO" id="GO:0006099">
    <property type="term" value="P:tricarboxylic acid cycle"/>
    <property type="evidence" value="ECO:0007669"/>
    <property type="project" value="TreeGrafter"/>
</dbReference>
<evidence type="ECO:0000313" key="6">
    <source>
        <dbReference type="EMBL" id="ETO33553.1"/>
    </source>
</evidence>
<reference evidence="6 7" key="1">
    <citation type="journal article" date="2013" name="Curr. Biol.">
        <title>The Genome of the Foraminiferan Reticulomyxa filosa.</title>
        <authorList>
            <person name="Glockner G."/>
            <person name="Hulsmann N."/>
            <person name="Schleicher M."/>
            <person name="Noegel A.A."/>
            <person name="Eichinger L."/>
            <person name="Gallinger C."/>
            <person name="Pawlowski J."/>
            <person name="Sierra R."/>
            <person name="Euteneuer U."/>
            <person name="Pillet L."/>
            <person name="Moustafa A."/>
            <person name="Platzer M."/>
            <person name="Groth M."/>
            <person name="Szafranski K."/>
            <person name="Schliwa M."/>
        </authorList>
    </citation>
    <scope>NUCLEOTIDE SEQUENCE [LARGE SCALE GENOMIC DNA]</scope>
</reference>
<evidence type="ECO:0000256" key="3">
    <source>
        <dbReference type="ARBA" id="ARBA00023002"/>
    </source>
</evidence>
<feature type="domain" description="2-oxoglutarate dehydrogenase E1 component/KDG C-terminal" evidence="5">
    <location>
        <begin position="17"/>
        <end position="172"/>
    </location>
</feature>
<dbReference type="InterPro" id="IPR042179">
    <property type="entry name" value="KGD_C_sf"/>
</dbReference>
<sequence length="173" mass="19593">MIVFTPKFGLRHPLAASKLSDFCGKSKFQRLIPDDGAGLPKGLAADDKVRRVLFCSGKIWIHLMDHRVKVSAKEPQKLNDVVFVRLEQVSPFPYDLVQEQLKKYRNAEFVWVQEEPKNMGAWTYVSPRFTTAAKGITNKLPRLISRKSAAAPATGYPQIDKKEQTEIVESCFV</sequence>
<dbReference type="Gene3D" id="3.40.50.12470">
    <property type="match status" value="1"/>
</dbReference>
<organism evidence="6 7">
    <name type="scientific">Reticulomyxa filosa</name>
    <dbReference type="NCBI Taxonomy" id="46433"/>
    <lineage>
        <taxon>Eukaryota</taxon>
        <taxon>Sar</taxon>
        <taxon>Rhizaria</taxon>
        <taxon>Retaria</taxon>
        <taxon>Foraminifera</taxon>
        <taxon>Monothalamids</taxon>
        <taxon>Reticulomyxidae</taxon>
        <taxon>Reticulomyxa</taxon>
    </lineage>
</organism>
<keyword evidence="3" id="KW-0560">Oxidoreductase</keyword>
<dbReference type="OMA" id="CLWEAFE"/>
<comment type="similarity">
    <text evidence="2">Belongs to the alpha-ketoglutarate dehydrogenase family.</text>
</comment>
<keyword evidence="4" id="KW-0786">Thiamine pyrophosphate</keyword>
<evidence type="ECO:0000256" key="1">
    <source>
        <dbReference type="ARBA" id="ARBA00001964"/>
    </source>
</evidence>
<evidence type="ECO:0000313" key="7">
    <source>
        <dbReference type="Proteomes" id="UP000023152"/>
    </source>
</evidence>
<dbReference type="InterPro" id="IPR011603">
    <property type="entry name" value="2oxoglutarate_DH_E1"/>
</dbReference>
<dbReference type="Proteomes" id="UP000023152">
    <property type="component" value="Unassembled WGS sequence"/>
</dbReference>
<dbReference type="GO" id="GO:0030976">
    <property type="term" value="F:thiamine pyrophosphate binding"/>
    <property type="evidence" value="ECO:0007669"/>
    <property type="project" value="InterPro"/>
</dbReference>
<dbReference type="PANTHER" id="PTHR23152">
    <property type="entry name" value="2-OXOGLUTARATE DEHYDROGENASE"/>
    <property type="match status" value="1"/>
</dbReference>
<dbReference type="PANTHER" id="PTHR23152:SF4">
    <property type="entry name" value="2-OXOADIPATE DEHYDROGENASE COMPLEX COMPONENT E1"/>
    <property type="match status" value="1"/>
</dbReference>
<name>X6P606_RETFI</name>
<proteinExistence type="inferred from homology"/>
<gene>
    <name evidence="6" type="ORF">RFI_03546</name>
</gene>
<protein>
    <submittedName>
        <fullName evidence="6">2-oxoglutarate dehydrogenase, E1 component</fullName>
    </submittedName>
</protein>
<evidence type="ECO:0000256" key="2">
    <source>
        <dbReference type="ARBA" id="ARBA00006936"/>
    </source>
</evidence>
<comment type="caution">
    <text evidence="6">The sequence shown here is derived from an EMBL/GenBank/DDBJ whole genome shotgun (WGS) entry which is preliminary data.</text>
</comment>
<dbReference type="InterPro" id="IPR031717">
    <property type="entry name" value="ODO-1/KGD_C"/>
</dbReference>
<dbReference type="Gene3D" id="3.40.50.11610">
    <property type="entry name" value="Multifunctional 2-oxoglutarate metabolism enzyme, C-terminal domain"/>
    <property type="match status" value="1"/>
</dbReference>
<dbReference type="GO" id="GO:0005739">
    <property type="term" value="C:mitochondrion"/>
    <property type="evidence" value="ECO:0007669"/>
    <property type="project" value="TreeGrafter"/>
</dbReference>
<evidence type="ECO:0000259" key="5">
    <source>
        <dbReference type="Pfam" id="PF16870"/>
    </source>
</evidence>
<dbReference type="GO" id="GO:0004591">
    <property type="term" value="F:oxoglutarate dehydrogenase (succinyl-transferring) activity"/>
    <property type="evidence" value="ECO:0007669"/>
    <property type="project" value="TreeGrafter"/>
</dbReference>
<dbReference type="EMBL" id="ASPP01003307">
    <property type="protein sequence ID" value="ETO33553.1"/>
    <property type="molecule type" value="Genomic_DNA"/>
</dbReference>
<evidence type="ECO:0000256" key="4">
    <source>
        <dbReference type="ARBA" id="ARBA00023052"/>
    </source>
</evidence>
<dbReference type="OrthoDB" id="413077at2759"/>
<keyword evidence="7" id="KW-1185">Reference proteome</keyword>
<comment type="cofactor">
    <cofactor evidence="1">
        <name>thiamine diphosphate</name>
        <dbReference type="ChEBI" id="CHEBI:58937"/>
    </cofactor>
</comment>
<accession>X6P606</accession>